<dbReference type="InterPro" id="IPR040229">
    <property type="entry name" value="At3g27390-like"/>
</dbReference>
<keyword evidence="3" id="KW-0336">GPI-anchor</keyword>
<feature type="region of interest" description="Disordered" evidence="10">
    <location>
        <begin position="314"/>
        <end position="347"/>
    </location>
</feature>
<feature type="domain" description="Phytocyanin" evidence="12">
    <location>
        <begin position="606"/>
        <end position="708"/>
    </location>
</feature>
<dbReference type="AlphaFoldDB" id="A0A7J6HSV0"/>
<evidence type="ECO:0000256" key="10">
    <source>
        <dbReference type="SAM" id="MobiDB-lite"/>
    </source>
</evidence>
<comment type="caution">
    <text evidence="13">The sequence shown here is derived from an EMBL/GenBank/DDBJ whole genome shotgun (WGS) entry which is preliminary data.</text>
</comment>
<keyword evidence="5 11" id="KW-0472">Membrane</keyword>
<evidence type="ECO:0000256" key="11">
    <source>
        <dbReference type="SAM" id="Phobius"/>
    </source>
</evidence>
<dbReference type="FunFam" id="2.60.40.420:FF:000010">
    <property type="entry name" value="Early nodulin-like protein 1"/>
    <property type="match status" value="1"/>
</dbReference>
<comment type="subcellular location">
    <subcellularLocation>
        <location evidence="1">Cell membrane</location>
        <topology evidence="1">Lipid-anchor</topology>
        <topology evidence="1">GPI-anchor</topology>
    </subcellularLocation>
</comment>
<dbReference type="PANTHER" id="PTHR31133">
    <property type="entry name" value="MEMBRANE PROTEIN"/>
    <property type="match status" value="1"/>
</dbReference>
<keyword evidence="11" id="KW-1133">Transmembrane helix</keyword>
<dbReference type="InterPro" id="IPR008972">
    <property type="entry name" value="Cupredoxin"/>
</dbReference>
<keyword evidence="11" id="KW-0812">Transmembrane</keyword>
<dbReference type="PANTHER" id="PTHR31133:SF3">
    <property type="entry name" value="TRANSMEMBRANE PROTEIN"/>
    <property type="match status" value="1"/>
</dbReference>
<evidence type="ECO:0000259" key="12">
    <source>
        <dbReference type="PROSITE" id="PS51485"/>
    </source>
</evidence>
<dbReference type="CDD" id="cd11019">
    <property type="entry name" value="OsENODL1_like"/>
    <property type="match status" value="1"/>
</dbReference>
<keyword evidence="7" id="KW-0325">Glycoprotein</keyword>
<dbReference type="EMBL" id="JAATIQ010000033">
    <property type="protein sequence ID" value="KAF4397420.1"/>
    <property type="molecule type" value="Genomic_DNA"/>
</dbReference>
<dbReference type="GO" id="GO:0098552">
    <property type="term" value="C:side of membrane"/>
    <property type="evidence" value="ECO:0007669"/>
    <property type="project" value="UniProtKB-KW"/>
</dbReference>
<evidence type="ECO:0000256" key="2">
    <source>
        <dbReference type="ARBA" id="ARBA00022475"/>
    </source>
</evidence>
<evidence type="ECO:0000313" key="14">
    <source>
        <dbReference type="Proteomes" id="UP000583929"/>
    </source>
</evidence>
<evidence type="ECO:0000256" key="9">
    <source>
        <dbReference type="ARBA" id="ARBA00035011"/>
    </source>
</evidence>
<reference evidence="13 14" key="1">
    <citation type="journal article" date="2020" name="bioRxiv">
        <title>Sequence and annotation of 42 cannabis genomes reveals extensive copy number variation in cannabinoid synthesis and pathogen resistance genes.</title>
        <authorList>
            <person name="Mckernan K.J."/>
            <person name="Helbert Y."/>
            <person name="Kane L.T."/>
            <person name="Ebling H."/>
            <person name="Zhang L."/>
            <person name="Liu B."/>
            <person name="Eaton Z."/>
            <person name="Mclaughlin S."/>
            <person name="Kingan S."/>
            <person name="Baybayan P."/>
            <person name="Concepcion G."/>
            <person name="Jordan M."/>
            <person name="Riva A."/>
            <person name="Barbazuk W."/>
            <person name="Harkins T."/>
        </authorList>
    </citation>
    <scope>NUCLEOTIDE SEQUENCE [LARGE SCALE GENOMIC DNA]</scope>
    <source>
        <strain evidence="14">cv. Jamaican Lion 4</strain>
        <tissue evidence="13">Leaf</tissue>
    </source>
</reference>
<feature type="transmembrane region" description="Helical" evidence="11">
    <location>
        <begin position="228"/>
        <end position="247"/>
    </location>
</feature>
<feature type="transmembrane region" description="Helical" evidence="11">
    <location>
        <begin position="253"/>
        <end position="274"/>
    </location>
</feature>
<evidence type="ECO:0000313" key="13">
    <source>
        <dbReference type="EMBL" id="KAF4397420.1"/>
    </source>
</evidence>
<evidence type="ECO:0000256" key="3">
    <source>
        <dbReference type="ARBA" id="ARBA00022622"/>
    </source>
</evidence>
<feature type="transmembrane region" description="Helical" evidence="11">
    <location>
        <begin position="587"/>
        <end position="606"/>
    </location>
</feature>
<gene>
    <name evidence="13" type="ORF">G4B88_027160</name>
</gene>
<proteinExistence type="inferred from homology"/>
<feature type="transmembrane region" description="Helical" evidence="11">
    <location>
        <begin position="34"/>
        <end position="55"/>
    </location>
</feature>
<feature type="compositionally biased region" description="Polar residues" evidence="10">
    <location>
        <begin position="320"/>
        <end position="347"/>
    </location>
</feature>
<dbReference type="InterPro" id="IPR041846">
    <property type="entry name" value="ENL_dom"/>
</dbReference>
<keyword evidence="14" id="KW-1185">Reference proteome</keyword>
<keyword evidence="4" id="KW-0732">Signal</keyword>
<evidence type="ECO:0000256" key="8">
    <source>
        <dbReference type="ARBA" id="ARBA00023288"/>
    </source>
</evidence>
<protein>
    <recommendedName>
        <fullName evidence="12">Phytocyanin domain-containing protein</fullName>
    </recommendedName>
</protein>
<feature type="transmembrane region" description="Helical" evidence="11">
    <location>
        <begin position="728"/>
        <end position="748"/>
    </location>
</feature>
<dbReference type="Pfam" id="PF02298">
    <property type="entry name" value="Cu_bind_like"/>
    <property type="match status" value="1"/>
</dbReference>
<organism evidence="13 14">
    <name type="scientific">Cannabis sativa</name>
    <name type="common">Hemp</name>
    <name type="synonym">Marijuana</name>
    <dbReference type="NCBI Taxonomy" id="3483"/>
    <lineage>
        <taxon>Eukaryota</taxon>
        <taxon>Viridiplantae</taxon>
        <taxon>Streptophyta</taxon>
        <taxon>Embryophyta</taxon>
        <taxon>Tracheophyta</taxon>
        <taxon>Spermatophyta</taxon>
        <taxon>Magnoliopsida</taxon>
        <taxon>eudicotyledons</taxon>
        <taxon>Gunneridae</taxon>
        <taxon>Pentapetalae</taxon>
        <taxon>rosids</taxon>
        <taxon>fabids</taxon>
        <taxon>Rosales</taxon>
        <taxon>Cannabaceae</taxon>
        <taxon>Cannabis</taxon>
    </lineage>
</organism>
<evidence type="ECO:0000256" key="5">
    <source>
        <dbReference type="ARBA" id="ARBA00023136"/>
    </source>
</evidence>
<keyword evidence="2" id="KW-1003">Cell membrane</keyword>
<name>A0A7J6HSV0_CANSA</name>
<feature type="transmembrane region" description="Helical" evidence="11">
    <location>
        <begin position="181"/>
        <end position="207"/>
    </location>
</feature>
<evidence type="ECO:0000256" key="1">
    <source>
        <dbReference type="ARBA" id="ARBA00004609"/>
    </source>
</evidence>
<feature type="transmembrane region" description="Helical" evidence="11">
    <location>
        <begin position="6"/>
        <end position="27"/>
    </location>
</feature>
<evidence type="ECO:0000256" key="4">
    <source>
        <dbReference type="ARBA" id="ARBA00022729"/>
    </source>
</evidence>
<accession>A0A7J6HSV0</accession>
<dbReference type="GO" id="GO:0005886">
    <property type="term" value="C:plasma membrane"/>
    <property type="evidence" value="ECO:0007669"/>
    <property type="project" value="UniProtKB-SubCell"/>
</dbReference>
<dbReference type="InterPro" id="IPR003245">
    <property type="entry name" value="Phytocyanin_dom"/>
</dbReference>
<dbReference type="Proteomes" id="UP000583929">
    <property type="component" value="Unassembled WGS sequence"/>
</dbReference>
<dbReference type="PROSITE" id="PS51485">
    <property type="entry name" value="PHYTOCYANIN"/>
    <property type="match status" value="1"/>
</dbReference>
<keyword evidence="8" id="KW-0449">Lipoprotein</keyword>
<evidence type="ECO:0000256" key="6">
    <source>
        <dbReference type="ARBA" id="ARBA00023157"/>
    </source>
</evidence>
<keyword evidence="6" id="KW-1015">Disulfide bond</keyword>
<evidence type="ECO:0000256" key="7">
    <source>
        <dbReference type="ARBA" id="ARBA00023180"/>
    </source>
</evidence>
<sequence>MEPPKGILASVWNFICFLPYFIGLLLLGGIKGIILCPIICLIMSIGNSAVILVYWLPQCYWAYYCILWAKKLGPVLKLFLCISVLPVSLILWPVVGILGSIVGGAAYGLFSPILATFEAVGEGRTSRLYHCFYDGTVSTFKGCFTVIRDFKDVCVHSYFSILDDLRKQGPPNGKYYEIRLLYLPGALIAGVLGFMIDMPVISMLALFKSIYMLFKGWHRLFHDLIGREGPFLETICVPFAGLAILLWPLAVVGAVMASILASVFIGAFAGVVVYQESSLWFGLRYIVASLAIYDEYSNDILDMPEGSCFPRPHYRKESSSHNAARTSSLSRESGSFKNPPSRTASFNNPMVELKPLELLDSLFKECRHHGEILFSDGVITLKDVEEARSSKDSRIIGVGLPAYCLLQTLLRSAKSNSVGLLLSDNTELTSRNRPKDAVFDWFFNPLMIIKEQIKAENLSETEENYFCKLVLLSGDPSRLKDANIGPPPEPERKRAELDALARRLQGITKSISRYPTFRRRFESLVKSLSNELDTNGKQLTIQRSKSAFARMFSQKSFKKTSNDVSDQESQIVARDLMMMKMAFNSSSLFFFFLSLFSLHVLNVVSFEFEVGGNEGWVVPSSNETNIFNNWASKNRFQLGDTIVFKYRKDSVMEVTEEDYKKCNSSHPNFFSNNGHTLFKLNETHPFYFISGVFRHCQKGQHMIIKVKTPGESPSDGGGSGGASSSGSALGNGVFFFPLFLMSFAASVVV</sequence>
<dbReference type="SUPFAM" id="SSF49503">
    <property type="entry name" value="Cupredoxins"/>
    <property type="match status" value="1"/>
</dbReference>
<comment type="similarity">
    <text evidence="9">Belongs to the early nodulin-like (ENODL) family.</text>
</comment>
<dbReference type="Gene3D" id="2.60.40.420">
    <property type="entry name" value="Cupredoxins - blue copper proteins"/>
    <property type="match status" value="1"/>
</dbReference>
<dbReference type="GO" id="GO:0009055">
    <property type="term" value="F:electron transfer activity"/>
    <property type="evidence" value="ECO:0007669"/>
    <property type="project" value="InterPro"/>
</dbReference>